<sequence>MPFYEIYHHCPLSISQQDELAAAITDIHAHKFGALKNFVNVSFKDISTAPRYIAGKRQTSNQIFAWVRTGPSRTQEDWNDLIEQVTKAWDNICGTPLPQAKGRTTPDTSLRMVAVMGGLVAAMEAGFVIPQAGGDAQWMRDNWEAFKQRADAGEQEFVDMVKDAQDRGLVEGQGDADKRAQQRLEEMLGWGDSA</sequence>
<name>A0AAV9P2G0_9PEZI</name>
<dbReference type="InterPro" id="IPR028116">
    <property type="entry name" value="Cis-CaaD-like"/>
</dbReference>
<proteinExistence type="predicted"/>
<comment type="caution">
    <text evidence="2">The sequence shown here is derived from an EMBL/GenBank/DDBJ whole genome shotgun (WGS) entry which is preliminary data.</text>
</comment>
<organism evidence="2 3">
    <name type="scientific">Saxophila tyrrhenica</name>
    <dbReference type="NCBI Taxonomy" id="1690608"/>
    <lineage>
        <taxon>Eukaryota</taxon>
        <taxon>Fungi</taxon>
        <taxon>Dikarya</taxon>
        <taxon>Ascomycota</taxon>
        <taxon>Pezizomycotina</taxon>
        <taxon>Dothideomycetes</taxon>
        <taxon>Dothideomycetidae</taxon>
        <taxon>Mycosphaerellales</taxon>
        <taxon>Extremaceae</taxon>
        <taxon>Saxophila</taxon>
    </lineage>
</organism>
<evidence type="ECO:0000259" key="1">
    <source>
        <dbReference type="Pfam" id="PF14832"/>
    </source>
</evidence>
<feature type="domain" description="Tautomerase cis-CaaD-like" evidence="1">
    <location>
        <begin position="1"/>
        <end position="142"/>
    </location>
</feature>
<dbReference type="AlphaFoldDB" id="A0AAV9P2G0"/>
<dbReference type="Proteomes" id="UP001337655">
    <property type="component" value="Unassembled WGS sequence"/>
</dbReference>
<dbReference type="RefSeq" id="XP_064655221.1">
    <property type="nucleotide sequence ID" value="XM_064806404.1"/>
</dbReference>
<protein>
    <recommendedName>
        <fullName evidence="1">Tautomerase cis-CaaD-like domain-containing protein</fullName>
    </recommendedName>
</protein>
<keyword evidence="3" id="KW-1185">Reference proteome</keyword>
<gene>
    <name evidence="2" type="ORF">LTR77_009175</name>
</gene>
<dbReference type="Pfam" id="PF14832">
    <property type="entry name" value="Tautomerase_3"/>
    <property type="match status" value="1"/>
</dbReference>
<dbReference type="SUPFAM" id="SSF55331">
    <property type="entry name" value="Tautomerase/MIF"/>
    <property type="match status" value="1"/>
</dbReference>
<reference evidence="2 3" key="1">
    <citation type="submission" date="2023-08" db="EMBL/GenBank/DDBJ databases">
        <title>Black Yeasts Isolated from many extreme environments.</title>
        <authorList>
            <person name="Coleine C."/>
            <person name="Stajich J.E."/>
            <person name="Selbmann L."/>
        </authorList>
    </citation>
    <scope>NUCLEOTIDE SEQUENCE [LARGE SCALE GENOMIC DNA]</scope>
    <source>
        <strain evidence="2 3">CCFEE 5935</strain>
    </source>
</reference>
<evidence type="ECO:0000313" key="3">
    <source>
        <dbReference type="Proteomes" id="UP001337655"/>
    </source>
</evidence>
<evidence type="ECO:0000313" key="2">
    <source>
        <dbReference type="EMBL" id="KAK5165078.1"/>
    </source>
</evidence>
<dbReference type="GeneID" id="89930507"/>
<dbReference type="InterPro" id="IPR014347">
    <property type="entry name" value="Tautomerase/MIF_sf"/>
</dbReference>
<dbReference type="Gene3D" id="3.30.429.10">
    <property type="entry name" value="Macrophage Migration Inhibitory Factor"/>
    <property type="match status" value="1"/>
</dbReference>
<accession>A0AAV9P2G0</accession>
<dbReference type="EMBL" id="JAVRRT010000017">
    <property type="protein sequence ID" value="KAK5165078.1"/>
    <property type="molecule type" value="Genomic_DNA"/>
</dbReference>